<evidence type="ECO:0000313" key="1">
    <source>
        <dbReference type="EMBL" id="OEJ15438.1"/>
    </source>
</evidence>
<dbReference type="EMBL" id="MDCO01000006">
    <property type="protein sequence ID" value="OEJ15438.1"/>
    <property type="molecule type" value="Genomic_DNA"/>
</dbReference>
<proteinExistence type="predicted"/>
<accession>A0A1E5NH00</accession>
<reference evidence="1 2" key="1">
    <citation type="submission" date="2016-08" db="EMBL/GenBank/DDBJ databases">
        <title>Characterization and recognition of Brachyspira hampsonii sp. nov., a novel intestinal spirochete that is pathogenic to pigs.</title>
        <authorList>
            <person name="Mirajkar N."/>
            <person name="La T."/>
            <person name="Phillips N."/>
            <person name="Hampson D."/>
            <person name="Gebhart C."/>
        </authorList>
    </citation>
    <scope>NUCLEOTIDE SEQUENCE [LARGE SCALE GENOMIC DNA]</scope>
    <source>
        <strain evidence="1 2">P280/1</strain>
    </source>
</reference>
<comment type="caution">
    <text evidence="1">The sequence shown here is derived from an EMBL/GenBank/DDBJ whole genome shotgun (WGS) entry which is preliminary data.</text>
</comment>
<sequence>MKCEVCNQNKAVKEAAYQIGSLITLVSVCCECSSDIANSSHILNTGYKIRRMSAYGEEK</sequence>
<name>A0A1E5NH00_9SPIR</name>
<organism evidence="1 2">
    <name type="scientific">Brachyspira hampsonii</name>
    <dbReference type="NCBI Taxonomy" id="1287055"/>
    <lineage>
        <taxon>Bacteria</taxon>
        <taxon>Pseudomonadati</taxon>
        <taxon>Spirochaetota</taxon>
        <taxon>Spirochaetia</taxon>
        <taxon>Brachyspirales</taxon>
        <taxon>Brachyspiraceae</taxon>
        <taxon>Brachyspira</taxon>
    </lineage>
</organism>
<gene>
    <name evidence="1" type="ORF">BFL38_14210</name>
</gene>
<dbReference type="RefSeq" id="WP_069725989.1">
    <property type="nucleotide sequence ID" value="NZ_MDCO01000006.1"/>
</dbReference>
<dbReference type="AlphaFoldDB" id="A0A1E5NH00"/>
<protein>
    <submittedName>
        <fullName evidence="1">Uncharacterized protein</fullName>
    </submittedName>
</protein>
<dbReference type="Proteomes" id="UP000095247">
    <property type="component" value="Unassembled WGS sequence"/>
</dbReference>
<evidence type="ECO:0000313" key="2">
    <source>
        <dbReference type="Proteomes" id="UP000095247"/>
    </source>
</evidence>